<evidence type="ECO:0000256" key="5">
    <source>
        <dbReference type="SAM" id="Coils"/>
    </source>
</evidence>
<feature type="coiled-coil region" evidence="5">
    <location>
        <begin position="295"/>
        <end position="322"/>
    </location>
</feature>
<feature type="domain" description="Core-binding (CB)" evidence="7">
    <location>
        <begin position="68"/>
        <end position="148"/>
    </location>
</feature>
<dbReference type="InterPro" id="IPR010998">
    <property type="entry name" value="Integrase_recombinase_N"/>
</dbReference>
<name>A0ABT1E845_9FIRM</name>
<dbReference type="InterPro" id="IPR002104">
    <property type="entry name" value="Integrase_catalytic"/>
</dbReference>
<evidence type="ECO:0000259" key="7">
    <source>
        <dbReference type="PROSITE" id="PS51900"/>
    </source>
</evidence>
<evidence type="ECO:0000256" key="2">
    <source>
        <dbReference type="ARBA" id="ARBA00023125"/>
    </source>
</evidence>
<evidence type="ECO:0000313" key="8">
    <source>
        <dbReference type="EMBL" id="MCP1101958.1"/>
    </source>
</evidence>
<sequence length="387" mass="45097">MSIQKKKRKSNGKTVTYYYPVISLYAITGEKKYKWGNAYLRHGDAVKEEARMKLEISKDSLQLKEKENTLFKIGKELWLKTRITKDKSTQERDTNYANIYLGILDDYSFKELTPEVIQDWVTFLTERYAAATVNDAFNLLSQVFEYCIEPLRVISKNPCKANIQRPTRKSKGVESDKYWTEEALMFFMNHPLTKQDHYYNLYRIHATFGMRPGEICGISIRDVLLKNKLLTLNYGLDHKKRKTDLKNSGAQRSLRLPDKVIPLLETQIKLSNSLRSSSDEYQYLFVDEHGECISTSNYRNHLRRLIARINKAEEKKGNTEERFFLNPITPYGFRHTFATLALIKKVHIKVVGEIMGDSVETIMRNYAHIVEKMSDTALDLMSDIIID</sequence>
<accession>A0ABT1E845</accession>
<keyword evidence="5" id="KW-0175">Coiled coil</keyword>
<organism evidence="8 9">
    <name type="scientific">Aequitasia blattaphilus</name>
    <dbReference type="NCBI Taxonomy" id="2949332"/>
    <lineage>
        <taxon>Bacteria</taxon>
        <taxon>Bacillati</taxon>
        <taxon>Bacillota</taxon>
        <taxon>Clostridia</taxon>
        <taxon>Lachnospirales</taxon>
        <taxon>Lachnospiraceae</taxon>
        <taxon>Aequitasia</taxon>
    </lineage>
</organism>
<evidence type="ECO:0000256" key="3">
    <source>
        <dbReference type="ARBA" id="ARBA00023172"/>
    </source>
</evidence>
<comment type="caution">
    <text evidence="8">The sequence shown here is derived from an EMBL/GenBank/DDBJ whole genome shotgun (WGS) entry which is preliminary data.</text>
</comment>
<dbReference type="PANTHER" id="PTHR30349">
    <property type="entry name" value="PHAGE INTEGRASE-RELATED"/>
    <property type="match status" value="1"/>
</dbReference>
<evidence type="ECO:0000256" key="1">
    <source>
        <dbReference type="ARBA" id="ARBA00008857"/>
    </source>
</evidence>
<comment type="similarity">
    <text evidence="1">Belongs to the 'phage' integrase family.</text>
</comment>
<reference evidence="8 9" key="1">
    <citation type="journal article" date="2022" name="Genome Biol. Evol.">
        <title>Host diet, physiology and behaviors set the stage for Lachnospiraceae cladogenesis.</title>
        <authorList>
            <person name="Vera-Ponce De Leon A."/>
            <person name="Schneider M."/>
            <person name="Jahnes B.C."/>
            <person name="Sadowski V."/>
            <person name="Camuy-Velez L.A."/>
            <person name="Duan J."/>
            <person name="Sabree Z.L."/>
        </authorList>
    </citation>
    <scope>NUCLEOTIDE SEQUENCE [LARGE SCALE GENOMIC DNA]</scope>
    <source>
        <strain evidence="8 9">PAL113</strain>
    </source>
</reference>
<evidence type="ECO:0000256" key="4">
    <source>
        <dbReference type="PROSITE-ProRule" id="PRU01248"/>
    </source>
</evidence>
<dbReference type="PANTHER" id="PTHR30349:SF64">
    <property type="entry name" value="PROPHAGE INTEGRASE INTD-RELATED"/>
    <property type="match status" value="1"/>
</dbReference>
<proteinExistence type="inferred from homology"/>
<feature type="domain" description="Tyr recombinase" evidence="6">
    <location>
        <begin position="174"/>
        <end position="379"/>
    </location>
</feature>
<evidence type="ECO:0000259" key="6">
    <source>
        <dbReference type="PROSITE" id="PS51898"/>
    </source>
</evidence>
<dbReference type="EMBL" id="JAMZFW010000006">
    <property type="protein sequence ID" value="MCP1101958.1"/>
    <property type="molecule type" value="Genomic_DNA"/>
</dbReference>
<dbReference type="InterPro" id="IPR050090">
    <property type="entry name" value="Tyrosine_recombinase_XerCD"/>
</dbReference>
<dbReference type="InterPro" id="IPR044068">
    <property type="entry name" value="CB"/>
</dbReference>
<dbReference type="PROSITE" id="PS51900">
    <property type="entry name" value="CB"/>
    <property type="match status" value="1"/>
</dbReference>
<gene>
    <name evidence="8" type="ORF">NK125_05950</name>
</gene>
<dbReference type="RefSeq" id="WP_262065746.1">
    <property type="nucleotide sequence ID" value="NZ_JAMXOD010000006.1"/>
</dbReference>
<dbReference type="Gene3D" id="1.10.443.10">
    <property type="entry name" value="Intergrase catalytic core"/>
    <property type="match status" value="1"/>
</dbReference>
<evidence type="ECO:0000313" key="9">
    <source>
        <dbReference type="Proteomes" id="UP001523566"/>
    </source>
</evidence>
<dbReference type="SUPFAM" id="SSF56349">
    <property type="entry name" value="DNA breaking-rejoining enzymes"/>
    <property type="match status" value="1"/>
</dbReference>
<dbReference type="Proteomes" id="UP001523566">
    <property type="component" value="Unassembled WGS sequence"/>
</dbReference>
<keyword evidence="2 4" id="KW-0238">DNA-binding</keyword>
<dbReference type="InterPro" id="IPR013762">
    <property type="entry name" value="Integrase-like_cat_sf"/>
</dbReference>
<dbReference type="Gene3D" id="1.10.150.130">
    <property type="match status" value="1"/>
</dbReference>
<dbReference type="PROSITE" id="PS51898">
    <property type="entry name" value="TYR_RECOMBINASE"/>
    <property type="match status" value="1"/>
</dbReference>
<keyword evidence="3" id="KW-0233">DNA recombination</keyword>
<protein>
    <submittedName>
        <fullName evidence="8">Tyrosine-type recombinase/integrase</fullName>
    </submittedName>
</protein>
<dbReference type="InterPro" id="IPR011010">
    <property type="entry name" value="DNA_brk_join_enz"/>
</dbReference>
<keyword evidence="9" id="KW-1185">Reference proteome</keyword>
<dbReference type="Pfam" id="PF00589">
    <property type="entry name" value="Phage_integrase"/>
    <property type="match status" value="1"/>
</dbReference>